<dbReference type="eggNOG" id="COG0507">
    <property type="taxonomic scope" value="Bacteria"/>
</dbReference>
<gene>
    <name evidence="2" type="ORF">HMPREF0183_1027</name>
</gene>
<feature type="non-terminal residue" evidence="2">
    <location>
        <position position="1"/>
    </location>
</feature>
<reference evidence="2 3" key="1">
    <citation type="submission" date="2010-04" db="EMBL/GenBank/DDBJ databases">
        <authorList>
            <person name="Qin X."/>
            <person name="Bachman B."/>
            <person name="Battles P."/>
            <person name="Bell A."/>
            <person name="Bess C."/>
            <person name="Bickham C."/>
            <person name="Chaboub L."/>
            <person name="Chen D."/>
            <person name="Coyle M."/>
            <person name="Deiros D.R."/>
            <person name="Dinh H."/>
            <person name="Forbes L."/>
            <person name="Fowler G."/>
            <person name="Francisco L."/>
            <person name="Fu Q."/>
            <person name="Gubbala S."/>
            <person name="Hale W."/>
            <person name="Han Y."/>
            <person name="Hemphill L."/>
            <person name="Highlander S.K."/>
            <person name="Hirani K."/>
            <person name="Hogues M."/>
            <person name="Jackson L."/>
            <person name="Jakkamsetti A."/>
            <person name="Javaid M."/>
            <person name="Jiang H."/>
            <person name="Korchina V."/>
            <person name="Kovar C."/>
            <person name="Lara F."/>
            <person name="Lee S."/>
            <person name="Mata R."/>
            <person name="Mathew T."/>
            <person name="Moen C."/>
            <person name="Morales K."/>
            <person name="Munidasa M."/>
            <person name="Nazareth L."/>
            <person name="Ngo R."/>
            <person name="Nguyen L."/>
            <person name="Okwuonu G."/>
            <person name="Ongeri F."/>
            <person name="Patil S."/>
            <person name="Petrosino J."/>
            <person name="Pham C."/>
            <person name="Pham P."/>
            <person name="Pu L.-L."/>
            <person name="Puazo M."/>
            <person name="Raj R."/>
            <person name="Reid J."/>
            <person name="Rouhana J."/>
            <person name="Saada N."/>
            <person name="Shang Y."/>
            <person name="Simmons D."/>
            <person name="Thornton R."/>
            <person name="Warren J."/>
            <person name="Weissenberger G."/>
            <person name="Zhang J."/>
            <person name="Zhang L."/>
            <person name="Zhou C."/>
            <person name="Zhu D."/>
            <person name="Muzny D."/>
            <person name="Worley K."/>
            <person name="Gibbs R."/>
        </authorList>
    </citation>
    <scope>NUCLEOTIDE SEQUENCE [LARGE SCALE GENOMIC DNA]</scope>
    <source>
        <strain evidence="2 3">ATCC 49030</strain>
    </source>
</reference>
<keyword evidence="3" id="KW-1185">Reference proteome</keyword>
<accession>D4YM67</accession>
<protein>
    <submittedName>
        <fullName evidence="2">Uncharacterized protein</fullName>
    </submittedName>
</protein>
<feature type="region of interest" description="Disordered" evidence="1">
    <location>
        <begin position="112"/>
        <end position="158"/>
    </location>
</feature>
<dbReference type="AlphaFoldDB" id="D4YM67"/>
<evidence type="ECO:0000256" key="1">
    <source>
        <dbReference type="SAM" id="MobiDB-lite"/>
    </source>
</evidence>
<proteinExistence type="predicted"/>
<evidence type="ECO:0000313" key="2">
    <source>
        <dbReference type="EMBL" id="EFG47694.1"/>
    </source>
</evidence>
<organism evidence="2 3">
    <name type="scientific">Brevibacterium mcbrellneri ATCC 49030</name>
    <dbReference type="NCBI Taxonomy" id="585530"/>
    <lineage>
        <taxon>Bacteria</taxon>
        <taxon>Bacillati</taxon>
        <taxon>Actinomycetota</taxon>
        <taxon>Actinomycetes</taxon>
        <taxon>Micrococcales</taxon>
        <taxon>Brevibacteriaceae</taxon>
        <taxon>Brevibacterium</taxon>
    </lineage>
</organism>
<dbReference type="Proteomes" id="UP000005714">
    <property type="component" value="Unassembled WGS sequence"/>
</dbReference>
<dbReference type="STRING" id="585530.HMPREF0183_1027"/>
<comment type="caution">
    <text evidence="2">The sequence shown here is derived from an EMBL/GenBank/DDBJ whole genome shotgun (WGS) entry which is preliminary data.</text>
</comment>
<dbReference type="EMBL" id="ADNU01000029">
    <property type="protein sequence ID" value="EFG47694.1"/>
    <property type="molecule type" value="Genomic_DNA"/>
</dbReference>
<sequence length="158" mass="17215">DDTDPAAELAAWLDRVTLNQAVRRSGNRRRVAGLIPTPAEPVSEDMRAALAERQELVESAAGGLLHYAISEGESWIKRLGAPGDDARSRTVWIGHATTVALYGTATASLIRSPWERPRGSRRPSKLSSTGMPPLRSAEPRRRKHPPPYDHPTALPGKT</sequence>
<name>D4YM67_9MICO</name>
<dbReference type="RefSeq" id="WP_005883460.1">
    <property type="nucleotide sequence ID" value="NZ_ADNU01000029.1"/>
</dbReference>
<evidence type="ECO:0000313" key="3">
    <source>
        <dbReference type="Proteomes" id="UP000005714"/>
    </source>
</evidence>